<feature type="domain" description="HTH merR-type" evidence="5">
    <location>
        <begin position="29"/>
        <end position="98"/>
    </location>
</feature>
<evidence type="ECO:0000259" key="5">
    <source>
        <dbReference type="PROSITE" id="PS50937"/>
    </source>
</evidence>
<dbReference type="CDD" id="cd01104">
    <property type="entry name" value="HTH_MlrA-CarA"/>
    <property type="match status" value="1"/>
</dbReference>
<accession>A0A6S4TKF4</accession>
<evidence type="ECO:0000256" key="1">
    <source>
        <dbReference type="ARBA" id="ARBA00023015"/>
    </source>
</evidence>
<dbReference type="GO" id="GO:0003700">
    <property type="term" value="F:DNA-binding transcription factor activity"/>
    <property type="evidence" value="ECO:0007669"/>
    <property type="project" value="InterPro"/>
</dbReference>
<feature type="region of interest" description="Disordered" evidence="4">
    <location>
        <begin position="1"/>
        <end position="25"/>
    </location>
</feature>
<gene>
    <name evidence="6" type="ORF">WP2W18E01_10010</name>
</gene>
<dbReference type="InterPro" id="IPR047057">
    <property type="entry name" value="MerR_fam"/>
</dbReference>
<dbReference type="PANTHER" id="PTHR30204">
    <property type="entry name" value="REDOX-CYCLING DRUG-SENSING TRANSCRIPTIONAL ACTIVATOR SOXR"/>
    <property type="match status" value="1"/>
</dbReference>
<dbReference type="PROSITE" id="PS50937">
    <property type="entry name" value="HTH_MERR_2"/>
    <property type="match status" value="1"/>
</dbReference>
<dbReference type="GO" id="GO:0003677">
    <property type="term" value="F:DNA binding"/>
    <property type="evidence" value="ECO:0007669"/>
    <property type="project" value="UniProtKB-KW"/>
</dbReference>
<dbReference type="Gene3D" id="1.10.1660.10">
    <property type="match status" value="1"/>
</dbReference>
<dbReference type="Proteomes" id="UP000515756">
    <property type="component" value="Chromosome"/>
</dbReference>
<dbReference type="InterPro" id="IPR009061">
    <property type="entry name" value="DNA-bd_dom_put_sf"/>
</dbReference>
<dbReference type="Pfam" id="PF13411">
    <property type="entry name" value="MerR_1"/>
    <property type="match status" value="1"/>
</dbReference>
<dbReference type="SUPFAM" id="SSF46955">
    <property type="entry name" value="Putative DNA-binding domain"/>
    <property type="match status" value="1"/>
</dbReference>
<sequence>MTGASSQRLMDSLMSDESQAAAPLPDEGVYPIREVSRLTGVNAVTLRAWQRRYGLVQPARTEKGHRLYSEQDIRQIGEILSWLERGVSIGQVKGLLSEPQSAPVSDHWQQTLEQFSQALLAFNQRKAEAELGDLLASYPFELVRSRVLQPLVERLLGLWRERPDGELLQQVWLGWLHTRFARHLIEQEKGVPVTLASWGQVGPLDLVWAAYELIGQGYEVQLLGAVEPRHATLLEGRATPPWLILLGAGLGKQDQAAEWPAGTRFFGELGRLYDEPWRRARNWHATLAEVSATPRTAKAKGKGGRTPS</sequence>
<dbReference type="InterPro" id="IPR000551">
    <property type="entry name" value="MerR-type_HTH_dom"/>
</dbReference>
<dbReference type="EMBL" id="AP021927">
    <property type="protein sequence ID" value="BBQ29419.1"/>
    <property type="molecule type" value="Genomic_DNA"/>
</dbReference>
<evidence type="ECO:0000313" key="6">
    <source>
        <dbReference type="EMBL" id="BBQ29419.1"/>
    </source>
</evidence>
<keyword evidence="3" id="KW-0804">Transcription</keyword>
<reference evidence="6 7" key="1">
    <citation type="submission" date="2019-12" db="EMBL/GenBank/DDBJ databases">
        <title>complete genome sequences of Aeromonas caviae str. WP2-W18-ESBL-01 isolated from wastewater treatment plant effluent.</title>
        <authorList>
            <person name="Sekizuka T."/>
            <person name="Itokawa K."/>
            <person name="Yatsu K."/>
            <person name="Inamine Y."/>
            <person name="Kuroda M."/>
        </authorList>
    </citation>
    <scope>NUCLEOTIDE SEQUENCE [LARGE SCALE GENOMIC DNA]</scope>
    <source>
        <strain evidence="6 7">WP2-W18-ESBL-01</strain>
    </source>
</reference>
<name>A0A6S4TKF4_AERCA</name>
<dbReference type="AlphaFoldDB" id="A0A6S4TKF4"/>
<evidence type="ECO:0000256" key="2">
    <source>
        <dbReference type="ARBA" id="ARBA00023125"/>
    </source>
</evidence>
<evidence type="ECO:0000313" key="7">
    <source>
        <dbReference type="Proteomes" id="UP000515756"/>
    </source>
</evidence>
<evidence type="ECO:0000256" key="4">
    <source>
        <dbReference type="SAM" id="MobiDB-lite"/>
    </source>
</evidence>
<dbReference type="PANTHER" id="PTHR30204:SF67">
    <property type="entry name" value="HTH-TYPE TRANSCRIPTIONAL REGULATOR MLRA-RELATED"/>
    <property type="match status" value="1"/>
</dbReference>
<keyword evidence="1" id="KW-0805">Transcription regulation</keyword>
<organism evidence="6 7">
    <name type="scientific">Aeromonas caviae</name>
    <name type="common">Aeromonas punctata</name>
    <dbReference type="NCBI Taxonomy" id="648"/>
    <lineage>
        <taxon>Bacteria</taxon>
        <taxon>Pseudomonadati</taxon>
        <taxon>Pseudomonadota</taxon>
        <taxon>Gammaproteobacteria</taxon>
        <taxon>Aeromonadales</taxon>
        <taxon>Aeromonadaceae</taxon>
        <taxon>Aeromonas</taxon>
    </lineage>
</organism>
<dbReference type="SMART" id="SM00422">
    <property type="entry name" value="HTH_MERR"/>
    <property type="match status" value="1"/>
</dbReference>
<proteinExistence type="predicted"/>
<evidence type="ECO:0000256" key="3">
    <source>
        <dbReference type="ARBA" id="ARBA00023163"/>
    </source>
</evidence>
<keyword evidence="2" id="KW-0238">DNA-binding</keyword>
<protein>
    <submittedName>
        <fullName evidence="6">MerR family transcriptional regulator</fullName>
    </submittedName>
</protein>